<keyword evidence="4" id="KW-0411">Iron-sulfur</keyword>
<organism evidence="7 8">
    <name type="scientific">Streptomyces triticirhizae</name>
    <dbReference type="NCBI Taxonomy" id="2483353"/>
    <lineage>
        <taxon>Bacteria</taxon>
        <taxon>Bacillati</taxon>
        <taxon>Actinomycetota</taxon>
        <taxon>Actinomycetes</taxon>
        <taxon>Kitasatosporales</taxon>
        <taxon>Streptomycetaceae</taxon>
        <taxon>Streptomyces</taxon>
    </lineage>
</organism>
<dbReference type="InterPro" id="IPR058240">
    <property type="entry name" value="rSAM_sf"/>
</dbReference>
<gene>
    <name evidence="7" type="ORF">EBN88_14930</name>
</gene>
<dbReference type="InterPro" id="IPR001763">
    <property type="entry name" value="Rhodanese-like_dom"/>
</dbReference>
<evidence type="ECO:0000256" key="1">
    <source>
        <dbReference type="ARBA" id="ARBA00022691"/>
    </source>
</evidence>
<dbReference type="InterPro" id="IPR050377">
    <property type="entry name" value="Radical_SAM_PqqE_MftC-like"/>
</dbReference>
<dbReference type="SUPFAM" id="SSF102114">
    <property type="entry name" value="Radical SAM enzymes"/>
    <property type="match status" value="1"/>
</dbReference>
<evidence type="ECO:0000313" key="8">
    <source>
        <dbReference type="Proteomes" id="UP000278673"/>
    </source>
</evidence>
<dbReference type="PANTHER" id="PTHR11228">
    <property type="entry name" value="RADICAL SAM DOMAIN PROTEIN"/>
    <property type="match status" value="1"/>
</dbReference>
<dbReference type="PROSITE" id="PS51918">
    <property type="entry name" value="RADICAL_SAM"/>
    <property type="match status" value="1"/>
</dbReference>
<feature type="domain" description="Radical SAM core" evidence="6">
    <location>
        <begin position="11"/>
        <end position="196"/>
    </location>
</feature>
<feature type="domain" description="Rhodanese" evidence="5">
    <location>
        <begin position="81"/>
        <end position="111"/>
    </location>
</feature>
<accession>A0A3M2LPF5</accession>
<evidence type="ECO:0000313" key="7">
    <source>
        <dbReference type="EMBL" id="RMI39351.1"/>
    </source>
</evidence>
<keyword evidence="1" id="KW-0949">S-adenosyl-L-methionine</keyword>
<dbReference type="GO" id="GO:0046872">
    <property type="term" value="F:metal ion binding"/>
    <property type="evidence" value="ECO:0007669"/>
    <property type="project" value="UniProtKB-KW"/>
</dbReference>
<evidence type="ECO:0000256" key="4">
    <source>
        <dbReference type="ARBA" id="ARBA00023014"/>
    </source>
</evidence>
<reference evidence="7 8" key="1">
    <citation type="submission" date="2018-10" db="EMBL/GenBank/DDBJ databases">
        <title>Isolation, diversity and antifungal activity of actinobacteria from wheat.</title>
        <authorList>
            <person name="Han C."/>
        </authorList>
    </citation>
    <scope>NUCLEOTIDE SEQUENCE [LARGE SCALE GENOMIC DNA]</scope>
    <source>
        <strain evidence="7 8">NEAU-YY642</strain>
    </source>
</reference>
<evidence type="ECO:0000256" key="3">
    <source>
        <dbReference type="ARBA" id="ARBA00023004"/>
    </source>
</evidence>
<dbReference type="Pfam" id="PF04055">
    <property type="entry name" value="Radical_SAM"/>
    <property type="match status" value="1"/>
</dbReference>
<keyword evidence="8" id="KW-1185">Reference proteome</keyword>
<dbReference type="InterPro" id="IPR007197">
    <property type="entry name" value="rSAM"/>
</dbReference>
<keyword evidence="2" id="KW-0479">Metal-binding</keyword>
<dbReference type="InterPro" id="IPR013785">
    <property type="entry name" value="Aldolase_TIM"/>
</dbReference>
<dbReference type="GO" id="GO:0051536">
    <property type="term" value="F:iron-sulfur cluster binding"/>
    <property type="evidence" value="ECO:0007669"/>
    <property type="project" value="UniProtKB-KW"/>
</dbReference>
<evidence type="ECO:0000259" key="6">
    <source>
        <dbReference type="PROSITE" id="PS51918"/>
    </source>
</evidence>
<sequence length="196" mass="20481">MRLADLMSLRQTVGAGLLVTLTERCPLRCAHCSLAATRDGRDLDAAALLRFLRTFTPDCRPEVLMLTGGEPLTRPGLVVEAAEAAREAGTRTAVLSGGFFAVGGQLPPTVRRVAAAVDHFSLSADAHHEREVPRRDLLAALEALAATGVAVSLHALAAGPDDPYPDELAADVTARLGRAVPLLVGLVRPLGRGAAL</sequence>
<evidence type="ECO:0000259" key="5">
    <source>
        <dbReference type="PROSITE" id="PS50206"/>
    </source>
</evidence>
<keyword evidence="3" id="KW-0408">Iron</keyword>
<dbReference type="PANTHER" id="PTHR11228:SF7">
    <property type="entry name" value="PQQA PEPTIDE CYCLASE"/>
    <property type="match status" value="1"/>
</dbReference>
<dbReference type="CDD" id="cd01335">
    <property type="entry name" value="Radical_SAM"/>
    <property type="match status" value="1"/>
</dbReference>
<feature type="non-terminal residue" evidence="7">
    <location>
        <position position="196"/>
    </location>
</feature>
<dbReference type="GO" id="GO:0003824">
    <property type="term" value="F:catalytic activity"/>
    <property type="evidence" value="ECO:0007669"/>
    <property type="project" value="InterPro"/>
</dbReference>
<proteinExistence type="predicted"/>
<dbReference type="Proteomes" id="UP000278673">
    <property type="component" value="Unassembled WGS sequence"/>
</dbReference>
<dbReference type="RefSeq" id="WP_147472732.1">
    <property type="nucleotide sequence ID" value="NZ_RFFJ01000074.1"/>
</dbReference>
<dbReference type="AlphaFoldDB" id="A0A3M2LPF5"/>
<dbReference type="PROSITE" id="PS50206">
    <property type="entry name" value="RHODANESE_3"/>
    <property type="match status" value="1"/>
</dbReference>
<comment type="caution">
    <text evidence="7">The sequence shown here is derived from an EMBL/GenBank/DDBJ whole genome shotgun (WGS) entry which is preliminary data.</text>
</comment>
<dbReference type="Gene3D" id="3.20.20.70">
    <property type="entry name" value="Aldolase class I"/>
    <property type="match status" value="1"/>
</dbReference>
<evidence type="ECO:0000256" key="2">
    <source>
        <dbReference type="ARBA" id="ARBA00022723"/>
    </source>
</evidence>
<protein>
    <submittedName>
        <fullName evidence="7">Radical SAM protein</fullName>
    </submittedName>
</protein>
<dbReference type="EMBL" id="RFFJ01000074">
    <property type="protein sequence ID" value="RMI39351.1"/>
    <property type="molecule type" value="Genomic_DNA"/>
</dbReference>
<name>A0A3M2LPF5_9ACTN</name>
<dbReference type="SFLD" id="SFLDS00029">
    <property type="entry name" value="Radical_SAM"/>
    <property type="match status" value="1"/>
</dbReference>